<sequence>MATDLDIFSGPAQITLYDATNGYLHLGWCEARIKEKPKKVKSIENQTLLIEKSFDFNANVIQFNENILNNLAARNTTKQTVYLVGLDSVLTLSDIFLFYFTERSFSSKPHRLTIAGSGSADLVAQQVNLLHPDGKFENDSNSDGLADGWVKSASVNSVEIRTSFLSGGGNAQYIYYTTGSDQNIQYRAKAPFIGRLKVSASVYVKFDPDVITGNGNLCLGCYTRREDGSFITFDYEIFSFNSGEQKRISFTKTLNVTELAIELTFIIHNKGGQYAFDALLDNAQLEIGKLSNFKEY</sequence>
<reference evidence="2 3" key="1">
    <citation type="submission" date="2011-09" db="EMBL/GenBank/DDBJ databases">
        <title>The permanent draft genome of Caldithrix abyssi DSM 13497.</title>
        <authorList>
            <consortium name="US DOE Joint Genome Institute (JGI-PGF)"/>
            <person name="Lucas S."/>
            <person name="Han J."/>
            <person name="Lapidus A."/>
            <person name="Bruce D."/>
            <person name="Goodwin L."/>
            <person name="Pitluck S."/>
            <person name="Peters L."/>
            <person name="Kyrpides N."/>
            <person name="Mavromatis K."/>
            <person name="Ivanova N."/>
            <person name="Mikhailova N."/>
            <person name="Chertkov O."/>
            <person name="Detter J.C."/>
            <person name="Tapia R."/>
            <person name="Han C."/>
            <person name="Land M."/>
            <person name="Hauser L."/>
            <person name="Markowitz V."/>
            <person name="Cheng J.-F."/>
            <person name="Hugenholtz P."/>
            <person name="Woyke T."/>
            <person name="Wu D."/>
            <person name="Spring S."/>
            <person name="Brambilla E."/>
            <person name="Klenk H.-P."/>
            <person name="Eisen J.A."/>
        </authorList>
    </citation>
    <scope>NUCLEOTIDE SEQUENCE [LARGE SCALE GENOMIC DNA]</scope>
    <source>
        <strain evidence="2 3">DSM 13497</strain>
    </source>
</reference>
<dbReference type="HOGENOM" id="CLU_939028_0_0_0"/>
<evidence type="ECO:0000313" key="3">
    <source>
        <dbReference type="Proteomes" id="UP000004671"/>
    </source>
</evidence>
<dbReference type="AlphaFoldDB" id="H1XTC3"/>
<dbReference type="InParanoid" id="H1XTC3"/>
<organism evidence="2 3">
    <name type="scientific">Caldithrix abyssi DSM 13497</name>
    <dbReference type="NCBI Taxonomy" id="880073"/>
    <lineage>
        <taxon>Bacteria</taxon>
        <taxon>Pseudomonadati</taxon>
        <taxon>Calditrichota</taxon>
        <taxon>Calditrichia</taxon>
        <taxon>Calditrichales</taxon>
        <taxon>Calditrichaceae</taxon>
        <taxon>Caldithrix</taxon>
    </lineage>
</organism>
<protein>
    <submittedName>
        <fullName evidence="2">Uncharacterized protein</fullName>
    </submittedName>
</protein>
<accession>H1XTC3</accession>
<dbReference type="EMBL" id="CM001402">
    <property type="protein sequence ID" value="EHO40356.1"/>
    <property type="molecule type" value="Genomic_DNA"/>
</dbReference>
<reference evidence="1 4" key="2">
    <citation type="submission" date="2016-11" db="EMBL/GenBank/DDBJ databases">
        <title>Genomic analysis of Caldithrix abyssi and proposal of a novel bacterial phylum Caldithrichaeota.</title>
        <authorList>
            <person name="Kublanov I."/>
            <person name="Sigalova O."/>
            <person name="Gavrilov S."/>
            <person name="Lebedinsky A."/>
            <person name="Ivanova N."/>
            <person name="Daum C."/>
            <person name="Reddy T."/>
            <person name="Klenk H.P."/>
            <person name="Goker M."/>
            <person name="Reva O."/>
            <person name="Miroshnichenko M."/>
            <person name="Kyprides N."/>
            <person name="Woyke T."/>
            <person name="Gelfand M."/>
        </authorList>
    </citation>
    <scope>NUCLEOTIDE SEQUENCE [LARGE SCALE GENOMIC DNA]</scope>
    <source>
        <strain evidence="1 4">LF13</strain>
    </source>
</reference>
<dbReference type="Proteomes" id="UP000004671">
    <property type="component" value="Chromosome"/>
</dbReference>
<name>H1XTC3_CALAY</name>
<evidence type="ECO:0000313" key="4">
    <source>
        <dbReference type="Proteomes" id="UP000183868"/>
    </source>
</evidence>
<dbReference type="KEGG" id="caby:Cabys_3566"/>
<gene>
    <name evidence="1" type="ORF">Cabys_3566</name>
    <name evidence="2" type="ORF">Calab_0717</name>
</gene>
<proteinExistence type="predicted"/>
<dbReference type="PaxDb" id="880073-Calab_0717"/>
<keyword evidence="3" id="KW-1185">Reference proteome</keyword>
<dbReference type="RefSeq" id="WP_006927314.1">
    <property type="nucleotide sequence ID" value="NZ_CM001402.1"/>
</dbReference>
<evidence type="ECO:0000313" key="1">
    <source>
        <dbReference type="EMBL" id="APF20312.1"/>
    </source>
</evidence>
<dbReference type="EMBL" id="CP018099">
    <property type="protein sequence ID" value="APF20312.1"/>
    <property type="molecule type" value="Genomic_DNA"/>
</dbReference>
<dbReference type="STRING" id="880073.Cabys_3566"/>
<dbReference type="Gene3D" id="2.60.120.260">
    <property type="entry name" value="Galactose-binding domain-like"/>
    <property type="match status" value="1"/>
</dbReference>
<dbReference type="Proteomes" id="UP000183868">
    <property type="component" value="Chromosome"/>
</dbReference>
<evidence type="ECO:0000313" key="2">
    <source>
        <dbReference type="EMBL" id="EHO40356.1"/>
    </source>
</evidence>